<gene>
    <name evidence="2" type="ORF">F4V44_18560</name>
</gene>
<keyword evidence="1" id="KW-1133">Transmembrane helix</keyword>
<evidence type="ECO:0000313" key="2">
    <source>
        <dbReference type="EMBL" id="KAA9021130.1"/>
    </source>
</evidence>
<evidence type="ECO:0000256" key="1">
    <source>
        <dbReference type="SAM" id="Phobius"/>
    </source>
</evidence>
<dbReference type="OrthoDB" id="1683771at2"/>
<dbReference type="EMBL" id="VYKL01000028">
    <property type="protein sequence ID" value="KAA9021130.1"/>
    <property type="molecule type" value="Genomic_DNA"/>
</dbReference>
<proteinExistence type="predicted"/>
<dbReference type="AlphaFoldDB" id="A0A5J5HK43"/>
<feature type="transmembrane region" description="Helical" evidence="1">
    <location>
        <begin position="124"/>
        <end position="144"/>
    </location>
</feature>
<keyword evidence="1" id="KW-0812">Transmembrane</keyword>
<dbReference type="Proteomes" id="UP000326671">
    <property type="component" value="Unassembled WGS sequence"/>
</dbReference>
<feature type="transmembrane region" description="Helical" evidence="1">
    <location>
        <begin position="66"/>
        <end position="86"/>
    </location>
</feature>
<comment type="caution">
    <text evidence="2">The sequence shown here is derived from an EMBL/GenBank/DDBJ whole genome shotgun (WGS) entry which is preliminary data.</text>
</comment>
<feature type="transmembrane region" description="Helical" evidence="1">
    <location>
        <begin position="36"/>
        <end position="54"/>
    </location>
</feature>
<sequence>MINLIRVGLLTISWLSLVFLPKRSFRKYLPVANLAVGLILLTSLFSLPFKLWIVEKGGIKEKIFTDLSLILGPFFSGTLWIFHLTYGRFGPYLLLNMVMNLLLAFPLCTIFQKLKLFKLVNFRPVHIFFTYIFYSIVLYGYQMFLTKPKQLLSK</sequence>
<keyword evidence="3" id="KW-1185">Reference proteome</keyword>
<reference evidence="2 3" key="1">
    <citation type="submission" date="2019-09" db="EMBL/GenBank/DDBJ databases">
        <title>Whole genome sequences of isolates from the Mars Exploration Rovers.</title>
        <authorList>
            <person name="Seuylemezian A."/>
            <person name="Vaishampayan P."/>
        </authorList>
    </citation>
    <scope>NUCLEOTIDE SEQUENCE [LARGE SCALE GENOMIC DNA]</scope>
    <source>
        <strain evidence="2 3">MER_TA_151</strain>
    </source>
</reference>
<keyword evidence="1" id="KW-0472">Membrane</keyword>
<protein>
    <submittedName>
        <fullName evidence="2">Uncharacterized protein</fullName>
    </submittedName>
</protein>
<evidence type="ECO:0000313" key="3">
    <source>
        <dbReference type="Proteomes" id="UP000326671"/>
    </source>
</evidence>
<organism evidence="2 3">
    <name type="scientific">Niallia endozanthoxylica</name>
    <dbReference type="NCBI Taxonomy" id="2036016"/>
    <lineage>
        <taxon>Bacteria</taxon>
        <taxon>Bacillati</taxon>
        <taxon>Bacillota</taxon>
        <taxon>Bacilli</taxon>
        <taxon>Bacillales</taxon>
        <taxon>Bacillaceae</taxon>
        <taxon>Niallia</taxon>
    </lineage>
</organism>
<dbReference type="RefSeq" id="WP_150441504.1">
    <property type="nucleotide sequence ID" value="NZ_VYKL01000028.1"/>
</dbReference>
<accession>A0A5J5HK43</accession>
<feature type="transmembrane region" description="Helical" evidence="1">
    <location>
        <begin position="92"/>
        <end position="112"/>
    </location>
</feature>
<name>A0A5J5HK43_9BACI</name>